<feature type="disulfide bond" evidence="9">
    <location>
        <begin position="119"/>
        <end position="128"/>
    </location>
</feature>
<keyword evidence="6 10" id="KW-1133">Transmembrane helix</keyword>
<feature type="transmembrane region" description="Helical" evidence="10">
    <location>
        <begin position="269"/>
        <end position="291"/>
    </location>
</feature>
<evidence type="ECO:0000256" key="1">
    <source>
        <dbReference type="ARBA" id="ARBA00004141"/>
    </source>
</evidence>
<keyword evidence="7 10" id="KW-0472">Membrane</keyword>
<evidence type="ECO:0000256" key="10">
    <source>
        <dbReference type="SAM" id="Phobius"/>
    </source>
</evidence>
<dbReference type="InterPro" id="IPR037272">
    <property type="entry name" value="SNS_sf"/>
</dbReference>
<evidence type="ECO:0000256" key="7">
    <source>
        <dbReference type="ARBA" id="ARBA00023136"/>
    </source>
</evidence>
<dbReference type="Pfam" id="PF00209">
    <property type="entry name" value="SNF"/>
    <property type="match status" value="1"/>
</dbReference>
<organism evidence="11 12">
    <name type="scientific">Asbolus verrucosus</name>
    <name type="common">Desert ironclad beetle</name>
    <dbReference type="NCBI Taxonomy" id="1661398"/>
    <lineage>
        <taxon>Eukaryota</taxon>
        <taxon>Metazoa</taxon>
        <taxon>Ecdysozoa</taxon>
        <taxon>Arthropoda</taxon>
        <taxon>Hexapoda</taxon>
        <taxon>Insecta</taxon>
        <taxon>Pterygota</taxon>
        <taxon>Neoptera</taxon>
        <taxon>Endopterygota</taxon>
        <taxon>Coleoptera</taxon>
        <taxon>Polyphaga</taxon>
        <taxon>Cucujiformia</taxon>
        <taxon>Tenebrionidae</taxon>
        <taxon>Pimeliinae</taxon>
        <taxon>Asbolus</taxon>
    </lineage>
</organism>
<evidence type="ECO:0000256" key="9">
    <source>
        <dbReference type="PIRSR" id="PIRSR600175-2"/>
    </source>
</evidence>
<proteinExistence type="inferred from homology"/>
<accession>A0A482VS58</accession>
<sequence length="596" mass="69407">MSDKAVYLAAFNYASGLLTPRVTSSWLIKNKFGVLVWLPLQLLTMFIITVPCLFMELALGQYSNKAVIRVWDLCPILRGVGISSFITFIVYQMYYNFYCTYALLFTVLSLRNRAEWKTCNNSWNTINCYTRRDWLTRRYECSQKLSKEKCDQMEWHTSVDQFFYNRILNLSDSSGQFGIRFWFINHYLITILDPQYELLLYTLITMVLIFLISSSGSRVLEKILVILTIIPTLQMIILFFTTLSHSTGLTSVVYALTMQTLSRLKRIDVWMVMVDIASSGSGLGFGAYITLGTQGSFRTPLHFKSVLISFLVVLSILGYTAVVENFIVSLCIQSKMLFTDFLDLQRYLPMPEAVFFMTRAKRFWITMWLSNKYILGLRSLIVMMLLNVEIFCNSLPKAKKHYTLCVFMFCTIIYSGGIFVSMRSAYLVVEAIDETICTIVLPFLTACEMIAVIYCYGVTNFEDDVHFMLGIRLPLYWKILYCLNPILLTAKCVYNIKIFYDRSNKHKHQWVYIYQQFVLWFSIVFIASYALFYVIKVVARKNFNICKPSQNWGPAQSELHKSRQMFTAHSMTKEYVYRQERFGLNQDQQGDEDDAE</sequence>
<evidence type="ECO:0000256" key="4">
    <source>
        <dbReference type="ARBA" id="ARBA00022692"/>
    </source>
</evidence>
<feature type="transmembrane region" description="Helical" evidence="10">
    <location>
        <begin position="34"/>
        <end position="55"/>
    </location>
</feature>
<comment type="caution">
    <text evidence="11">The sequence shown here is derived from an EMBL/GenBank/DDBJ whole genome shotgun (WGS) entry which is preliminary data.</text>
</comment>
<keyword evidence="3" id="KW-0813">Transport</keyword>
<dbReference type="GO" id="GO:0005283">
    <property type="term" value="F:amino acid:sodium symporter activity"/>
    <property type="evidence" value="ECO:0007669"/>
    <property type="project" value="TreeGrafter"/>
</dbReference>
<feature type="binding site" evidence="8">
    <location>
        <position position="375"/>
    </location>
    <ligand>
        <name>Na(+)</name>
        <dbReference type="ChEBI" id="CHEBI:29101"/>
        <label>1</label>
    </ligand>
</feature>
<dbReference type="PRINTS" id="PR00176">
    <property type="entry name" value="NANEUSMPORT"/>
</dbReference>
<name>A0A482VS58_ASBVE</name>
<feature type="transmembrane region" description="Helical" evidence="10">
    <location>
        <begin position="198"/>
        <end position="216"/>
    </location>
</feature>
<evidence type="ECO:0000256" key="8">
    <source>
        <dbReference type="PIRSR" id="PIRSR600175-1"/>
    </source>
</evidence>
<feature type="transmembrane region" description="Helical" evidence="10">
    <location>
        <begin position="404"/>
        <end position="427"/>
    </location>
</feature>
<dbReference type="GO" id="GO:0015179">
    <property type="term" value="F:L-amino acid transmembrane transporter activity"/>
    <property type="evidence" value="ECO:0007669"/>
    <property type="project" value="TreeGrafter"/>
</dbReference>
<reference evidence="11 12" key="1">
    <citation type="submission" date="2017-03" db="EMBL/GenBank/DDBJ databases">
        <title>Genome of the blue death feigning beetle - Asbolus verrucosus.</title>
        <authorList>
            <person name="Rider S.D."/>
        </authorList>
    </citation>
    <scope>NUCLEOTIDE SEQUENCE [LARGE SCALE GENOMIC DNA]</scope>
    <source>
        <strain evidence="11">Butters</strain>
        <tissue evidence="11">Head and leg muscle</tissue>
    </source>
</reference>
<comment type="similarity">
    <text evidence="2">Belongs to the sodium:neurotransmitter symporter (SNF) (TC 2.A.22) family.</text>
</comment>
<evidence type="ECO:0000256" key="2">
    <source>
        <dbReference type="ARBA" id="ARBA00006459"/>
    </source>
</evidence>
<keyword evidence="5" id="KW-0769">Symport</keyword>
<dbReference type="InterPro" id="IPR000175">
    <property type="entry name" value="Na/ntran_symport"/>
</dbReference>
<dbReference type="EMBL" id="QDEB01070080">
    <property type="protein sequence ID" value="RZC35530.1"/>
    <property type="molecule type" value="Genomic_DNA"/>
</dbReference>
<dbReference type="GO" id="GO:0005886">
    <property type="term" value="C:plasma membrane"/>
    <property type="evidence" value="ECO:0007669"/>
    <property type="project" value="TreeGrafter"/>
</dbReference>
<evidence type="ECO:0000256" key="3">
    <source>
        <dbReference type="ARBA" id="ARBA00022448"/>
    </source>
</evidence>
<dbReference type="PROSITE" id="PS50267">
    <property type="entry name" value="NA_NEUROTRAN_SYMP_3"/>
    <property type="match status" value="1"/>
</dbReference>
<keyword evidence="4 10" id="KW-0812">Transmembrane</keyword>
<feature type="transmembrane region" description="Helical" evidence="10">
    <location>
        <begin position="303"/>
        <end position="322"/>
    </location>
</feature>
<feature type="binding site" evidence="8">
    <location>
        <position position="379"/>
    </location>
    <ligand>
        <name>Na(+)</name>
        <dbReference type="ChEBI" id="CHEBI:29101"/>
        <label>1</label>
    </ligand>
</feature>
<protein>
    <submittedName>
        <fullName evidence="11">Sodium-dependent noradrenaline transporter-like</fullName>
    </submittedName>
</protein>
<keyword evidence="8" id="KW-0479">Metal-binding</keyword>
<feature type="transmembrane region" description="Helical" evidence="10">
    <location>
        <begin position="512"/>
        <end position="535"/>
    </location>
</feature>
<dbReference type="GO" id="GO:0015187">
    <property type="term" value="F:glycine transmembrane transporter activity"/>
    <property type="evidence" value="ECO:0007669"/>
    <property type="project" value="TreeGrafter"/>
</dbReference>
<dbReference type="PANTHER" id="PTHR11616:SF236">
    <property type="entry name" value="TRANSPORTER"/>
    <property type="match status" value="1"/>
</dbReference>
<dbReference type="GO" id="GO:0046872">
    <property type="term" value="F:metal ion binding"/>
    <property type="evidence" value="ECO:0007669"/>
    <property type="project" value="UniProtKB-KW"/>
</dbReference>
<keyword evidence="8" id="KW-0915">Sodium</keyword>
<dbReference type="OrthoDB" id="6699552at2759"/>
<feature type="transmembrane region" description="Helical" evidence="10">
    <location>
        <begin position="479"/>
        <end position="500"/>
    </location>
</feature>
<evidence type="ECO:0000256" key="5">
    <source>
        <dbReference type="ARBA" id="ARBA00022847"/>
    </source>
</evidence>
<dbReference type="SUPFAM" id="SSF161070">
    <property type="entry name" value="SNF-like"/>
    <property type="match status" value="1"/>
</dbReference>
<gene>
    <name evidence="11" type="ORF">BDFB_009015</name>
</gene>
<feature type="transmembrane region" description="Helical" evidence="10">
    <location>
        <begin position="373"/>
        <end position="392"/>
    </location>
</feature>
<dbReference type="AlphaFoldDB" id="A0A482VS58"/>
<evidence type="ECO:0000256" key="6">
    <source>
        <dbReference type="ARBA" id="ARBA00022989"/>
    </source>
</evidence>
<dbReference type="Proteomes" id="UP000292052">
    <property type="component" value="Unassembled WGS sequence"/>
</dbReference>
<comment type="subcellular location">
    <subcellularLocation>
        <location evidence="1">Membrane</location>
        <topology evidence="1">Multi-pass membrane protein</topology>
    </subcellularLocation>
</comment>
<keyword evidence="9" id="KW-1015">Disulfide bond</keyword>
<evidence type="ECO:0000313" key="12">
    <source>
        <dbReference type="Proteomes" id="UP000292052"/>
    </source>
</evidence>
<keyword evidence="12" id="KW-1185">Reference proteome</keyword>
<dbReference type="PANTHER" id="PTHR11616">
    <property type="entry name" value="SODIUM/CHLORIDE DEPENDENT TRANSPORTER"/>
    <property type="match status" value="1"/>
</dbReference>
<evidence type="ECO:0000313" key="11">
    <source>
        <dbReference type="EMBL" id="RZC35530.1"/>
    </source>
</evidence>
<dbReference type="GO" id="GO:0089718">
    <property type="term" value="P:amino acid import across plasma membrane"/>
    <property type="evidence" value="ECO:0007669"/>
    <property type="project" value="TreeGrafter"/>
</dbReference>
<feature type="transmembrane region" description="Helical" evidence="10">
    <location>
        <begin position="439"/>
        <end position="458"/>
    </location>
</feature>